<keyword evidence="27" id="KW-1185">Reference proteome</keyword>
<gene>
    <name evidence="26" type="ORF">L9F63_002395</name>
</gene>
<sequence length="321" mass="36217">MDQYKVTGKIGEGAHGLVLKGQNLNTGQEVALKKVLLKKLEDGIPNTVIREIKALQEIDSEYVVHLLDVFPQGLGFVLVFEYMPSGLWEILRDADNPLSASQMKTYMIMLLKGVSYLHEHSIMHRDLKPANLLVSKEGVLKIADLGLGRMFSKDHSRPYSHQVATRWYRAPELLYGATYYTEAVDLWAVGCIIGELLTNSPLFPGETDIEQLAIVIRTLGSPTHETWPGVRELPDYNKISFPETKGVNWDQIFSDCTPEAIDLLSKFLIYNADKRLRARQTAVSELISIISSLCQLSDMPKPSDGHRQQFKAKDLQSFYFC</sequence>
<evidence type="ECO:0000256" key="14">
    <source>
        <dbReference type="ARBA" id="ARBA00023069"/>
    </source>
</evidence>
<evidence type="ECO:0000256" key="12">
    <source>
        <dbReference type="ARBA" id="ARBA00022777"/>
    </source>
</evidence>
<dbReference type="GO" id="GO:0051301">
    <property type="term" value="P:cell division"/>
    <property type="evidence" value="ECO:0007669"/>
    <property type="project" value="UniProtKB-KW"/>
</dbReference>
<dbReference type="PANTHER" id="PTHR24056">
    <property type="entry name" value="CELL DIVISION PROTEIN KINASE"/>
    <property type="match status" value="1"/>
</dbReference>
<dbReference type="PROSITE" id="PS00107">
    <property type="entry name" value="PROTEIN_KINASE_ATP"/>
    <property type="match status" value="1"/>
</dbReference>
<keyword evidence="8 24" id="KW-0723">Serine/threonine-protein kinase</keyword>
<comment type="similarity">
    <text evidence="4">Belongs to the protein kinase superfamily. CMGC Ser/Thr protein kinase family. CDC2/CDKX subfamily.</text>
</comment>
<evidence type="ECO:0000256" key="16">
    <source>
        <dbReference type="ARBA" id="ARBA00023273"/>
    </source>
</evidence>
<dbReference type="GO" id="GO:0005737">
    <property type="term" value="C:cytoplasm"/>
    <property type="evidence" value="ECO:0007669"/>
    <property type="project" value="UniProtKB-SubCell"/>
</dbReference>
<keyword evidence="9" id="KW-0132">Cell division</keyword>
<evidence type="ECO:0000256" key="1">
    <source>
        <dbReference type="ARBA" id="ARBA00004123"/>
    </source>
</evidence>
<dbReference type="PROSITE" id="PS00108">
    <property type="entry name" value="PROTEIN_KINASE_ST"/>
    <property type="match status" value="1"/>
</dbReference>
<keyword evidence="12" id="KW-0418">Kinase</keyword>
<evidence type="ECO:0000256" key="6">
    <source>
        <dbReference type="ARBA" id="ARBA00022473"/>
    </source>
</evidence>
<proteinExistence type="inferred from homology"/>
<dbReference type="GO" id="GO:0005929">
    <property type="term" value="C:cilium"/>
    <property type="evidence" value="ECO:0007669"/>
    <property type="project" value="UniProtKB-SubCell"/>
</dbReference>
<evidence type="ECO:0000256" key="11">
    <source>
        <dbReference type="ARBA" id="ARBA00022741"/>
    </source>
</evidence>
<evidence type="ECO:0000256" key="20">
    <source>
        <dbReference type="ARBA" id="ARBA00035723"/>
    </source>
</evidence>
<feature type="domain" description="Protein kinase" evidence="25">
    <location>
        <begin position="4"/>
        <end position="287"/>
    </location>
</feature>
<keyword evidence="14" id="KW-0969">Cilium</keyword>
<dbReference type="FunFam" id="3.30.200.20:FF:000579">
    <property type="entry name" value="cyclin-dependent kinase 20"/>
    <property type="match status" value="1"/>
</dbReference>
<keyword evidence="15" id="KW-0539">Nucleus</keyword>
<dbReference type="InterPro" id="IPR000719">
    <property type="entry name" value="Prot_kinase_dom"/>
</dbReference>
<keyword evidence="10" id="KW-0808">Transferase</keyword>
<evidence type="ECO:0000313" key="27">
    <source>
        <dbReference type="Proteomes" id="UP001233999"/>
    </source>
</evidence>
<dbReference type="EC" id="2.7.11.22" evidence="5"/>
<evidence type="ECO:0000256" key="15">
    <source>
        <dbReference type="ARBA" id="ARBA00023242"/>
    </source>
</evidence>
<protein>
    <recommendedName>
        <fullName evidence="18">Cyclin-dependent kinase 20</fullName>
        <ecNumber evidence="5">2.7.11.22</ecNumber>
    </recommendedName>
    <alternativeName>
        <fullName evidence="19">Cell cycle-related kinase</fullName>
    </alternativeName>
    <alternativeName>
        <fullName evidence="20">Cell division protein kinase 20</fullName>
    </alternativeName>
</protein>
<dbReference type="SUPFAM" id="SSF56112">
    <property type="entry name" value="Protein kinase-like (PK-like)"/>
    <property type="match status" value="1"/>
</dbReference>
<dbReference type="GO" id="GO:0005524">
    <property type="term" value="F:ATP binding"/>
    <property type="evidence" value="ECO:0007669"/>
    <property type="project" value="UniProtKB-UniRule"/>
</dbReference>
<evidence type="ECO:0000256" key="24">
    <source>
        <dbReference type="RuleBase" id="RU000304"/>
    </source>
</evidence>
<feature type="non-terminal residue" evidence="26">
    <location>
        <position position="1"/>
    </location>
</feature>
<organism evidence="26 27">
    <name type="scientific">Diploptera punctata</name>
    <name type="common">Pacific beetle cockroach</name>
    <dbReference type="NCBI Taxonomy" id="6984"/>
    <lineage>
        <taxon>Eukaryota</taxon>
        <taxon>Metazoa</taxon>
        <taxon>Ecdysozoa</taxon>
        <taxon>Arthropoda</taxon>
        <taxon>Hexapoda</taxon>
        <taxon>Insecta</taxon>
        <taxon>Pterygota</taxon>
        <taxon>Neoptera</taxon>
        <taxon>Polyneoptera</taxon>
        <taxon>Dictyoptera</taxon>
        <taxon>Blattodea</taxon>
        <taxon>Blaberoidea</taxon>
        <taxon>Blaberidae</taxon>
        <taxon>Diplopterinae</taxon>
        <taxon>Diploptera</taxon>
    </lineage>
</organism>
<feature type="binding site" evidence="23">
    <location>
        <position position="33"/>
    </location>
    <ligand>
        <name>ATP</name>
        <dbReference type="ChEBI" id="CHEBI:30616"/>
    </ligand>
</feature>
<evidence type="ECO:0000256" key="17">
    <source>
        <dbReference type="ARBA" id="ARBA00023306"/>
    </source>
</evidence>
<dbReference type="InterPro" id="IPR050108">
    <property type="entry name" value="CDK"/>
</dbReference>
<keyword evidence="6" id="KW-0217">Developmental protein</keyword>
<dbReference type="FunFam" id="1.10.510.10:FF:000624">
    <property type="entry name" value="Mitogen-activated protein kinase"/>
    <property type="match status" value="1"/>
</dbReference>
<keyword evidence="16" id="KW-0966">Cell projection</keyword>
<evidence type="ECO:0000256" key="9">
    <source>
        <dbReference type="ARBA" id="ARBA00022618"/>
    </source>
</evidence>
<keyword evidence="7" id="KW-0963">Cytoplasm</keyword>
<reference evidence="26" key="2">
    <citation type="submission" date="2023-05" db="EMBL/GenBank/DDBJ databases">
        <authorList>
            <person name="Fouks B."/>
        </authorList>
    </citation>
    <scope>NUCLEOTIDE SEQUENCE</scope>
    <source>
        <strain evidence="26">Stay&amp;Tobe</strain>
        <tissue evidence="26">Testes</tissue>
    </source>
</reference>
<evidence type="ECO:0000256" key="23">
    <source>
        <dbReference type="PROSITE-ProRule" id="PRU10141"/>
    </source>
</evidence>
<evidence type="ECO:0000256" key="10">
    <source>
        <dbReference type="ARBA" id="ARBA00022679"/>
    </source>
</evidence>
<dbReference type="AlphaFoldDB" id="A0AAD7ZRZ8"/>
<dbReference type="SMART" id="SM00220">
    <property type="entry name" value="S_TKc"/>
    <property type="match status" value="1"/>
</dbReference>
<comment type="catalytic activity">
    <reaction evidence="22">
        <text>L-seryl-[protein] + ATP = O-phospho-L-seryl-[protein] + ADP + H(+)</text>
        <dbReference type="Rhea" id="RHEA:17989"/>
        <dbReference type="Rhea" id="RHEA-COMP:9863"/>
        <dbReference type="Rhea" id="RHEA-COMP:11604"/>
        <dbReference type="ChEBI" id="CHEBI:15378"/>
        <dbReference type="ChEBI" id="CHEBI:29999"/>
        <dbReference type="ChEBI" id="CHEBI:30616"/>
        <dbReference type="ChEBI" id="CHEBI:83421"/>
        <dbReference type="ChEBI" id="CHEBI:456216"/>
        <dbReference type="EC" id="2.7.11.22"/>
    </reaction>
</comment>
<evidence type="ECO:0000256" key="22">
    <source>
        <dbReference type="ARBA" id="ARBA00048367"/>
    </source>
</evidence>
<dbReference type="PANTHER" id="PTHR24056:SF171">
    <property type="entry name" value="CYCLIN-DEPENDENT KINASE 20"/>
    <property type="match status" value="1"/>
</dbReference>
<evidence type="ECO:0000256" key="3">
    <source>
        <dbReference type="ARBA" id="ARBA00004496"/>
    </source>
</evidence>
<dbReference type="GO" id="GO:0005634">
    <property type="term" value="C:nucleus"/>
    <property type="evidence" value="ECO:0007669"/>
    <property type="project" value="UniProtKB-SubCell"/>
</dbReference>
<evidence type="ECO:0000256" key="18">
    <source>
        <dbReference type="ARBA" id="ARBA00035711"/>
    </source>
</evidence>
<dbReference type="EMBL" id="JASPKZ010007248">
    <property type="protein sequence ID" value="KAJ9585804.1"/>
    <property type="molecule type" value="Genomic_DNA"/>
</dbReference>
<evidence type="ECO:0000256" key="7">
    <source>
        <dbReference type="ARBA" id="ARBA00022490"/>
    </source>
</evidence>
<dbReference type="InterPro" id="IPR017441">
    <property type="entry name" value="Protein_kinase_ATP_BS"/>
</dbReference>
<evidence type="ECO:0000256" key="19">
    <source>
        <dbReference type="ARBA" id="ARBA00035720"/>
    </source>
</evidence>
<dbReference type="Proteomes" id="UP001233999">
    <property type="component" value="Unassembled WGS sequence"/>
</dbReference>
<dbReference type="Gene3D" id="3.30.200.20">
    <property type="entry name" value="Phosphorylase Kinase, domain 1"/>
    <property type="match status" value="1"/>
</dbReference>
<dbReference type="PROSITE" id="PS50011">
    <property type="entry name" value="PROTEIN_KINASE_DOM"/>
    <property type="match status" value="1"/>
</dbReference>
<dbReference type="CDD" id="cd07832">
    <property type="entry name" value="STKc_CCRK"/>
    <property type="match status" value="1"/>
</dbReference>
<dbReference type="InterPro" id="IPR011009">
    <property type="entry name" value="Kinase-like_dom_sf"/>
</dbReference>
<dbReference type="InterPro" id="IPR048002">
    <property type="entry name" value="CDK20-like_STKc"/>
</dbReference>
<accession>A0AAD7ZRZ8</accession>
<name>A0AAD7ZRZ8_DIPPU</name>
<comment type="catalytic activity">
    <reaction evidence="21">
        <text>L-threonyl-[protein] + ATP = O-phospho-L-threonyl-[protein] + ADP + H(+)</text>
        <dbReference type="Rhea" id="RHEA:46608"/>
        <dbReference type="Rhea" id="RHEA-COMP:11060"/>
        <dbReference type="Rhea" id="RHEA-COMP:11605"/>
        <dbReference type="ChEBI" id="CHEBI:15378"/>
        <dbReference type="ChEBI" id="CHEBI:30013"/>
        <dbReference type="ChEBI" id="CHEBI:30616"/>
        <dbReference type="ChEBI" id="CHEBI:61977"/>
        <dbReference type="ChEBI" id="CHEBI:456216"/>
        <dbReference type="EC" id="2.7.11.22"/>
    </reaction>
</comment>
<evidence type="ECO:0000256" key="5">
    <source>
        <dbReference type="ARBA" id="ARBA00012425"/>
    </source>
</evidence>
<evidence type="ECO:0000259" key="25">
    <source>
        <dbReference type="PROSITE" id="PS50011"/>
    </source>
</evidence>
<comment type="caution">
    <text evidence="26">The sequence shown here is derived from an EMBL/GenBank/DDBJ whole genome shotgun (WGS) entry which is preliminary data.</text>
</comment>
<dbReference type="GO" id="GO:0004693">
    <property type="term" value="F:cyclin-dependent protein serine/threonine kinase activity"/>
    <property type="evidence" value="ECO:0007669"/>
    <property type="project" value="UniProtKB-EC"/>
</dbReference>
<dbReference type="Pfam" id="PF00069">
    <property type="entry name" value="Pkinase"/>
    <property type="match status" value="1"/>
</dbReference>
<dbReference type="InterPro" id="IPR008271">
    <property type="entry name" value="Ser/Thr_kinase_AS"/>
</dbReference>
<comment type="subcellular location">
    <subcellularLocation>
        <location evidence="2">Cell projection</location>
        <location evidence="2">Cilium</location>
    </subcellularLocation>
    <subcellularLocation>
        <location evidence="3">Cytoplasm</location>
    </subcellularLocation>
    <subcellularLocation>
        <location evidence="1">Nucleus</location>
    </subcellularLocation>
</comment>
<keyword evidence="11 23" id="KW-0547">Nucleotide-binding</keyword>
<dbReference type="Gene3D" id="1.10.510.10">
    <property type="entry name" value="Transferase(Phosphotransferase) domain 1"/>
    <property type="match status" value="1"/>
</dbReference>
<evidence type="ECO:0000256" key="8">
    <source>
        <dbReference type="ARBA" id="ARBA00022527"/>
    </source>
</evidence>
<keyword evidence="13 23" id="KW-0067">ATP-binding</keyword>
<evidence type="ECO:0000256" key="13">
    <source>
        <dbReference type="ARBA" id="ARBA00022840"/>
    </source>
</evidence>
<evidence type="ECO:0000256" key="2">
    <source>
        <dbReference type="ARBA" id="ARBA00004138"/>
    </source>
</evidence>
<evidence type="ECO:0000256" key="4">
    <source>
        <dbReference type="ARBA" id="ARBA00006485"/>
    </source>
</evidence>
<keyword evidence="17" id="KW-0131">Cell cycle</keyword>
<reference evidence="26" key="1">
    <citation type="journal article" date="2023" name="IScience">
        <title>Live-bearing cockroach genome reveals convergent evolutionary mechanisms linked to viviparity in insects and beyond.</title>
        <authorList>
            <person name="Fouks B."/>
            <person name="Harrison M.C."/>
            <person name="Mikhailova A.A."/>
            <person name="Marchal E."/>
            <person name="English S."/>
            <person name="Carruthers M."/>
            <person name="Jennings E.C."/>
            <person name="Chiamaka E.L."/>
            <person name="Frigard R.A."/>
            <person name="Pippel M."/>
            <person name="Attardo G.M."/>
            <person name="Benoit J.B."/>
            <person name="Bornberg-Bauer E."/>
            <person name="Tobe S.S."/>
        </authorList>
    </citation>
    <scope>NUCLEOTIDE SEQUENCE</scope>
    <source>
        <strain evidence="26">Stay&amp;Tobe</strain>
    </source>
</reference>
<evidence type="ECO:0000313" key="26">
    <source>
        <dbReference type="EMBL" id="KAJ9585804.1"/>
    </source>
</evidence>
<evidence type="ECO:0000256" key="21">
    <source>
        <dbReference type="ARBA" id="ARBA00047811"/>
    </source>
</evidence>